<organism evidence="3 4">
    <name type="scientific">Papaver nudicaule</name>
    <name type="common">Iceland poppy</name>
    <dbReference type="NCBI Taxonomy" id="74823"/>
    <lineage>
        <taxon>Eukaryota</taxon>
        <taxon>Viridiplantae</taxon>
        <taxon>Streptophyta</taxon>
        <taxon>Embryophyta</taxon>
        <taxon>Tracheophyta</taxon>
        <taxon>Spermatophyta</taxon>
        <taxon>Magnoliopsida</taxon>
        <taxon>Ranunculales</taxon>
        <taxon>Papaveraceae</taxon>
        <taxon>Papaveroideae</taxon>
        <taxon>Papaver</taxon>
    </lineage>
</organism>
<name>A0AA41SHT4_PAPNU</name>
<sequence length="160" mass="17820">MACITFEETLHCPVEAHRMFHAMFLDAHNLMPMIMPHAVKSVDFVSGDGGPGSIQQVNFCEGGPAKYVKNRLDSKDKDNFECNYTVIESDAFGDKVDHISNKIKFEVSPSGGCICKSKSSYHPKAGAVLNEDELKARRESSKGLYKLVQDYLVENPRVYA</sequence>
<accession>A0AA41SHT4</accession>
<dbReference type="GO" id="GO:0006952">
    <property type="term" value="P:defense response"/>
    <property type="evidence" value="ECO:0007669"/>
    <property type="project" value="InterPro"/>
</dbReference>
<dbReference type="Gene3D" id="3.30.530.20">
    <property type="match status" value="1"/>
</dbReference>
<dbReference type="Pfam" id="PF00407">
    <property type="entry name" value="Bet_v_1"/>
    <property type="match status" value="1"/>
</dbReference>
<dbReference type="PANTHER" id="PTHR31213">
    <property type="entry name" value="OS08G0374000 PROTEIN-RELATED"/>
    <property type="match status" value="1"/>
</dbReference>
<dbReference type="GO" id="GO:0038023">
    <property type="term" value="F:signaling receptor activity"/>
    <property type="evidence" value="ECO:0007669"/>
    <property type="project" value="InterPro"/>
</dbReference>
<keyword evidence="4" id="KW-1185">Reference proteome</keyword>
<dbReference type="PRINTS" id="PR00634">
    <property type="entry name" value="BETALLERGEN"/>
</dbReference>
<dbReference type="SUPFAM" id="SSF55961">
    <property type="entry name" value="Bet v1-like"/>
    <property type="match status" value="1"/>
</dbReference>
<dbReference type="GO" id="GO:0004864">
    <property type="term" value="F:protein phosphatase inhibitor activity"/>
    <property type="evidence" value="ECO:0007669"/>
    <property type="project" value="InterPro"/>
</dbReference>
<dbReference type="InterPro" id="IPR050279">
    <property type="entry name" value="Plant_def-hormone_signal"/>
</dbReference>
<comment type="caution">
    <text evidence="3">The sequence shown here is derived from an EMBL/GenBank/DDBJ whole genome shotgun (WGS) entry which is preliminary data.</text>
</comment>
<dbReference type="GO" id="GO:0010427">
    <property type="term" value="F:abscisic acid binding"/>
    <property type="evidence" value="ECO:0007669"/>
    <property type="project" value="InterPro"/>
</dbReference>
<dbReference type="AlphaFoldDB" id="A0AA41SHT4"/>
<reference evidence="3" key="1">
    <citation type="submission" date="2022-03" db="EMBL/GenBank/DDBJ databases">
        <title>A functionally conserved STORR gene fusion in Papaver species that diverged 16.8 million years ago.</title>
        <authorList>
            <person name="Catania T."/>
        </authorList>
    </citation>
    <scope>NUCLEOTIDE SEQUENCE</scope>
    <source>
        <strain evidence="3">S-191538</strain>
    </source>
</reference>
<dbReference type="GO" id="GO:0005634">
    <property type="term" value="C:nucleus"/>
    <property type="evidence" value="ECO:0007669"/>
    <property type="project" value="TreeGrafter"/>
</dbReference>
<feature type="domain" description="Bet v I/Major latex protein" evidence="2">
    <location>
        <begin position="5"/>
        <end position="154"/>
    </location>
</feature>
<dbReference type="GO" id="GO:0009738">
    <property type="term" value="P:abscisic acid-activated signaling pathway"/>
    <property type="evidence" value="ECO:0007669"/>
    <property type="project" value="InterPro"/>
</dbReference>
<proteinExistence type="inferred from homology"/>
<gene>
    <name evidence="3" type="ORF">MKW94_023864</name>
</gene>
<dbReference type="FunFam" id="3.30.530.20:FF:000007">
    <property type="entry name" value="Major pollen allergen Bet v 1-A"/>
    <property type="match status" value="1"/>
</dbReference>
<dbReference type="PANTHER" id="PTHR31213:SF201">
    <property type="entry name" value="OS03G0300400 PROTEIN"/>
    <property type="match status" value="1"/>
</dbReference>
<protein>
    <recommendedName>
        <fullName evidence="2">Bet v I/Major latex protein domain-containing protein</fullName>
    </recommendedName>
</protein>
<dbReference type="CDD" id="cd07816">
    <property type="entry name" value="Bet_v1-like"/>
    <property type="match status" value="1"/>
</dbReference>
<dbReference type="GO" id="GO:0005737">
    <property type="term" value="C:cytoplasm"/>
    <property type="evidence" value="ECO:0007669"/>
    <property type="project" value="TreeGrafter"/>
</dbReference>
<dbReference type="EMBL" id="JAJJMA010168256">
    <property type="protein sequence ID" value="MCL7036466.1"/>
    <property type="molecule type" value="Genomic_DNA"/>
</dbReference>
<dbReference type="InterPro" id="IPR000916">
    <property type="entry name" value="Bet_v_I/MLP"/>
</dbReference>
<evidence type="ECO:0000313" key="3">
    <source>
        <dbReference type="EMBL" id="MCL7036466.1"/>
    </source>
</evidence>
<dbReference type="Proteomes" id="UP001177140">
    <property type="component" value="Unassembled WGS sequence"/>
</dbReference>
<evidence type="ECO:0000259" key="2">
    <source>
        <dbReference type="Pfam" id="PF00407"/>
    </source>
</evidence>
<dbReference type="InterPro" id="IPR023393">
    <property type="entry name" value="START-like_dom_sf"/>
</dbReference>
<evidence type="ECO:0000256" key="1">
    <source>
        <dbReference type="ARBA" id="ARBA00009744"/>
    </source>
</evidence>
<evidence type="ECO:0000313" key="4">
    <source>
        <dbReference type="Proteomes" id="UP001177140"/>
    </source>
</evidence>
<comment type="similarity">
    <text evidence="1">Belongs to the BetVI family.</text>
</comment>
<dbReference type="InterPro" id="IPR024949">
    <property type="entry name" value="Bet_v_I_allergen"/>
</dbReference>